<dbReference type="Pfam" id="PF07687">
    <property type="entry name" value="M20_dimer"/>
    <property type="match status" value="1"/>
</dbReference>
<dbReference type="PANTHER" id="PTHR42994:SF2">
    <property type="entry name" value="PEPTIDASE"/>
    <property type="match status" value="1"/>
</dbReference>
<dbReference type="Proteomes" id="UP000236340">
    <property type="component" value="Unassembled WGS sequence"/>
</dbReference>
<evidence type="ECO:0000256" key="2">
    <source>
        <dbReference type="ARBA" id="ARBA00022723"/>
    </source>
</evidence>
<organism evidence="8 9">
    <name type="scientific">Geothermobacter hydrogeniphilus</name>
    <dbReference type="NCBI Taxonomy" id="1969733"/>
    <lineage>
        <taxon>Bacteria</taxon>
        <taxon>Pseudomonadati</taxon>
        <taxon>Thermodesulfobacteriota</taxon>
        <taxon>Desulfuromonadia</taxon>
        <taxon>Desulfuromonadales</taxon>
        <taxon>Geothermobacteraceae</taxon>
        <taxon>Geothermobacter</taxon>
    </lineage>
</organism>
<dbReference type="Gene3D" id="3.40.630.10">
    <property type="entry name" value="Zn peptidases"/>
    <property type="match status" value="1"/>
</dbReference>
<accession>A0A2K2HBT6</accession>
<dbReference type="Pfam" id="PF01546">
    <property type="entry name" value="Peptidase_M20"/>
    <property type="match status" value="1"/>
</dbReference>
<evidence type="ECO:0000259" key="7">
    <source>
        <dbReference type="Pfam" id="PF07687"/>
    </source>
</evidence>
<dbReference type="InterPro" id="IPR010162">
    <property type="entry name" value="PepT-like"/>
</dbReference>
<dbReference type="SUPFAM" id="SSF53187">
    <property type="entry name" value="Zn-dependent exopeptidases"/>
    <property type="match status" value="1"/>
</dbReference>
<evidence type="ECO:0000256" key="1">
    <source>
        <dbReference type="ARBA" id="ARBA00001947"/>
    </source>
</evidence>
<dbReference type="GO" id="GO:0046872">
    <property type="term" value="F:metal ion binding"/>
    <property type="evidence" value="ECO:0007669"/>
    <property type="project" value="UniProtKB-UniRule"/>
</dbReference>
<evidence type="ECO:0000256" key="5">
    <source>
        <dbReference type="PIRNR" id="PIRNR001123"/>
    </source>
</evidence>
<keyword evidence="4" id="KW-0862">Zinc</keyword>
<feature type="domain" description="Peptidase M20 dimerisation" evidence="7">
    <location>
        <begin position="176"/>
        <end position="265"/>
    </location>
</feature>
<dbReference type="Gene3D" id="3.30.70.360">
    <property type="match status" value="1"/>
</dbReference>
<dbReference type="OrthoDB" id="9809784at2"/>
<dbReference type="InterPro" id="IPR002933">
    <property type="entry name" value="Peptidase_M20"/>
</dbReference>
<evidence type="ECO:0000256" key="6">
    <source>
        <dbReference type="PIRSR" id="PIRSR001123-2"/>
    </source>
</evidence>
<dbReference type="InterPro" id="IPR008007">
    <property type="entry name" value="Peptidase_M42"/>
</dbReference>
<gene>
    <name evidence="8" type="ORF">C2E25_05175</name>
</gene>
<evidence type="ECO:0000256" key="4">
    <source>
        <dbReference type="ARBA" id="ARBA00022833"/>
    </source>
</evidence>
<dbReference type="SUPFAM" id="SSF55031">
    <property type="entry name" value="Bacterial exopeptidase dimerisation domain"/>
    <property type="match status" value="1"/>
</dbReference>
<dbReference type="NCBIfam" id="TIGR01883">
    <property type="entry name" value="PepT-like"/>
    <property type="match status" value="1"/>
</dbReference>
<dbReference type="RefSeq" id="WP_103114725.1">
    <property type="nucleotide sequence ID" value="NZ_PPFX01000008.1"/>
</dbReference>
<dbReference type="PANTHER" id="PTHR42994">
    <property type="entry name" value="PEPTIDASE T"/>
    <property type="match status" value="1"/>
</dbReference>
<evidence type="ECO:0000313" key="8">
    <source>
        <dbReference type="EMBL" id="PNU20784.1"/>
    </source>
</evidence>
<comment type="cofactor">
    <cofactor evidence="6">
        <name>a divalent metal cation</name>
        <dbReference type="ChEBI" id="CHEBI:60240"/>
    </cofactor>
    <text evidence="6">Binds 2 divalent metal cations per subunit.</text>
</comment>
<sequence length="377" mass="40071">MINRKRLADEFMCMAAISSPSYREKGMADYLTARLKELGAVVTMDDAGQQVGGEVGNLVARLAGTRAGDPLLLTVHMDTVSPCEGVVPVFADGIFRSAGETVLGADDKAGIAELIEALEVVREQQIGHPELELVITICEEVGLVGAKCFDPAAIKSRRGYALDTNGVDRLIHRAPGANKLRLTLIGREAHAGIAPEKGISAIEVAAKAVARMPLGRIDAETTANIGTIHGGMATNIVARELVIEGEARSHDADKLEKQTVAMLACMDAAIAESEKEIDGEMVRAVLKQEVLSDYPIMHVPLRSEVISLAEEAAAALGRTLTVATAGGGSDANIFNRHGIETVILGTGMEKVHTVEEQVSLDDMVRVSELLVEILRRA</sequence>
<dbReference type="PIRSF" id="PIRSF001123">
    <property type="entry name" value="PepA_GA"/>
    <property type="match status" value="1"/>
</dbReference>
<comment type="caution">
    <text evidence="8">The sequence shown here is derived from an EMBL/GenBank/DDBJ whole genome shotgun (WGS) entry which is preliminary data.</text>
</comment>
<comment type="similarity">
    <text evidence="5">Belongs to the peptidase M42 family.</text>
</comment>
<dbReference type="EMBL" id="PPFX01000008">
    <property type="protein sequence ID" value="PNU20784.1"/>
    <property type="molecule type" value="Genomic_DNA"/>
</dbReference>
<protein>
    <submittedName>
        <fullName evidence="8">Peptidase M20</fullName>
    </submittedName>
</protein>
<keyword evidence="3" id="KW-0378">Hydrolase</keyword>
<name>A0A2K2HBT6_9BACT</name>
<dbReference type="AlphaFoldDB" id="A0A2K2HBT6"/>
<comment type="cofactor">
    <cofactor evidence="1">
        <name>Zn(2+)</name>
        <dbReference type="ChEBI" id="CHEBI:29105"/>
    </cofactor>
</comment>
<evidence type="ECO:0000313" key="9">
    <source>
        <dbReference type="Proteomes" id="UP000236340"/>
    </source>
</evidence>
<evidence type="ECO:0000256" key="3">
    <source>
        <dbReference type="ARBA" id="ARBA00022801"/>
    </source>
</evidence>
<proteinExistence type="inferred from homology"/>
<dbReference type="InterPro" id="IPR011650">
    <property type="entry name" value="Peptidase_M20_dimer"/>
</dbReference>
<reference evidence="8 9" key="1">
    <citation type="journal article" date="2018" name="Genome Announc.">
        <title>Genome Sequence of Geothermobacter sp. HR-1 Iron Reducer from the Loihi Seamount.</title>
        <authorList>
            <person name="Smith H."/>
            <person name="Abuyen K."/>
            <person name="Tremblay J."/>
            <person name="Savalia P."/>
            <person name="Perez-Rodriguez I."/>
            <person name="Emerson D."/>
            <person name="Tully B."/>
            <person name="Amend J."/>
        </authorList>
    </citation>
    <scope>NUCLEOTIDE SEQUENCE [LARGE SCALE GENOMIC DNA]</scope>
    <source>
        <strain evidence="8 9">HR-1</strain>
    </source>
</reference>
<keyword evidence="2 6" id="KW-0479">Metal-binding</keyword>
<dbReference type="InterPro" id="IPR036264">
    <property type="entry name" value="Bact_exopeptidase_dim_dom"/>
</dbReference>
<dbReference type="GO" id="GO:0004177">
    <property type="term" value="F:aminopeptidase activity"/>
    <property type="evidence" value="ECO:0007669"/>
    <property type="project" value="UniProtKB-UniRule"/>
</dbReference>
<feature type="binding site" evidence="6">
    <location>
        <position position="352"/>
    </location>
    <ligand>
        <name>Zn(2+)</name>
        <dbReference type="ChEBI" id="CHEBI:29105"/>
        <label>2</label>
    </ligand>
</feature>